<name>A8AGS2_CITK8</name>
<proteinExistence type="predicted"/>
<accession>A8AGS2</accession>
<protein>
    <submittedName>
        <fullName evidence="1">Uncharacterized protein</fullName>
    </submittedName>
</protein>
<organism evidence="1 2">
    <name type="scientific">Citrobacter koseri (strain ATCC BAA-895 / CDC 4225-83 / SGSC4696)</name>
    <dbReference type="NCBI Taxonomy" id="290338"/>
    <lineage>
        <taxon>Bacteria</taxon>
        <taxon>Pseudomonadati</taxon>
        <taxon>Pseudomonadota</taxon>
        <taxon>Gammaproteobacteria</taxon>
        <taxon>Enterobacterales</taxon>
        <taxon>Enterobacteriaceae</taxon>
        <taxon>Citrobacter</taxon>
    </lineage>
</organism>
<dbReference type="HOGENOM" id="CLU_2286500_0_0_6"/>
<reference evidence="1 2" key="1">
    <citation type="submission" date="2007-08" db="EMBL/GenBank/DDBJ databases">
        <authorList>
            <consortium name="The Citrobacter koseri Genome Sequencing Project"/>
            <person name="McClelland M."/>
            <person name="Sanderson E.K."/>
            <person name="Porwollik S."/>
            <person name="Spieth J."/>
            <person name="Clifton W.S."/>
            <person name="Latreille P."/>
            <person name="Courtney L."/>
            <person name="Wang C."/>
            <person name="Pepin K."/>
            <person name="Bhonagiri V."/>
            <person name="Nash W."/>
            <person name="Johnson M."/>
            <person name="Thiruvilangam P."/>
            <person name="Wilson R."/>
        </authorList>
    </citation>
    <scope>NUCLEOTIDE SEQUENCE [LARGE SCALE GENOMIC DNA]</scope>
    <source>
        <strain evidence="2">ATCC BAA-895 / CDC 4225-83 / SGSC4696</strain>
    </source>
</reference>
<dbReference type="EMBL" id="CP000822">
    <property type="protein sequence ID" value="ABV12686.1"/>
    <property type="molecule type" value="Genomic_DNA"/>
</dbReference>
<dbReference type="KEGG" id="cko:CKO_01554"/>
<evidence type="ECO:0000313" key="1">
    <source>
        <dbReference type="EMBL" id="ABV12686.1"/>
    </source>
</evidence>
<gene>
    <name evidence="1" type="ordered locus">CKO_01554</name>
</gene>
<sequence length="101" mass="12179">MIEIEWRLIMRRRHDHRIAIILCSRLCGLLRNALARDDKQHSQHCGRQRFHDFLDYVINRRLAITMVEWMQIPGFAMHIGNTVLMRWNVEIVFKCPGQRLL</sequence>
<keyword evidence="2" id="KW-1185">Reference proteome</keyword>
<dbReference type="Proteomes" id="UP000008148">
    <property type="component" value="Chromosome"/>
</dbReference>
<dbReference type="AlphaFoldDB" id="A8AGS2"/>
<evidence type="ECO:0000313" key="2">
    <source>
        <dbReference type="Proteomes" id="UP000008148"/>
    </source>
</evidence>